<evidence type="ECO:0000256" key="10">
    <source>
        <dbReference type="ARBA" id="ARBA00022857"/>
    </source>
</evidence>
<dbReference type="EC" id="1.1.1.193" evidence="15"/>
<keyword evidence="11 15" id="KW-0560">Oxidoreductase</keyword>
<comment type="catalytic activity">
    <reaction evidence="13 15">
        <text>5-amino-6-(5-phospho-D-ribitylamino)uracil + NADP(+) = 5-amino-6-(5-phospho-D-ribosylamino)uracil + NADPH + H(+)</text>
        <dbReference type="Rhea" id="RHEA:17845"/>
        <dbReference type="ChEBI" id="CHEBI:15378"/>
        <dbReference type="ChEBI" id="CHEBI:57783"/>
        <dbReference type="ChEBI" id="CHEBI:58349"/>
        <dbReference type="ChEBI" id="CHEBI:58421"/>
        <dbReference type="ChEBI" id="CHEBI:58453"/>
        <dbReference type="EC" id="1.1.1.193"/>
    </reaction>
</comment>
<feature type="binding site" evidence="18">
    <location>
        <position position="84"/>
    </location>
    <ligand>
        <name>Zn(2+)</name>
        <dbReference type="ChEBI" id="CHEBI:29105"/>
        <note>catalytic</note>
    </ligand>
</feature>
<dbReference type="Proteomes" id="UP000028549">
    <property type="component" value="Unassembled WGS sequence"/>
</dbReference>
<reference evidence="20 21" key="1">
    <citation type="journal article" date="2005" name="Int. J. Syst. Evol. Microbiol.">
        <title>Bacillus cibi sp. nov., isolated from jeotgal, a traditional Korean fermented seafood.</title>
        <authorList>
            <person name="Yoon J.H."/>
            <person name="Lee C.H."/>
            <person name="Oh T.K."/>
        </authorList>
    </citation>
    <scope>NUCLEOTIDE SEQUENCE [LARGE SCALE GENOMIC DNA]</scope>
    <source>
        <strain evidence="20 21">DSM 16189</strain>
    </source>
</reference>
<feature type="binding site" evidence="17">
    <location>
        <position position="222"/>
    </location>
    <ligand>
        <name>NADP(+)</name>
        <dbReference type="ChEBI" id="CHEBI:58349"/>
    </ligand>
</feature>
<gene>
    <name evidence="20" type="ORF">GS18_0209965</name>
</gene>
<feature type="binding site" evidence="17">
    <location>
        <position position="196"/>
    </location>
    <ligand>
        <name>NADP(+)</name>
        <dbReference type="ChEBI" id="CHEBI:58349"/>
    </ligand>
</feature>
<dbReference type="EMBL" id="JNVC02000004">
    <property type="protein sequence ID" value="KEZ53118.1"/>
    <property type="molecule type" value="Genomic_DNA"/>
</dbReference>
<feature type="active site" description="Proton donor" evidence="16">
    <location>
        <position position="52"/>
    </location>
</feature>
<feature type="binding site" evidence="17">
    <location>
        <position position="170"/>
    </location>
    <ligand>
        <name>NADP(+)</name>
        <dbReference type="ChEBI" id="CHEBI:58349"/>
    </ligand>
</feature>
<dbReference type="UniPathway" id="UPA00275">
    <property type="reaction ID" value="UER00401"/>
</dbReference>
<dbReference type="EC" id="3.5.4.26" evidence="15"/>
<proteinExistence type="inferred from homology"/>
<comment type="similarity">
    <text evidence="4 15">In the N-terminal section; belongs to the cytidine and deoxycytidylate deaminase family.</text>
</comment>
<feature type="domain" description="CMP/dCMP-type deaminase" evidence="19">
    <location>
        <begin position="1"/>
        <end position="123"/>
    </location>
</feature>
<evidence type="ECO:0000259" key="19">
    <source>
        <dbReference type="PROSITE" id="PS51747"/>
    </source>
</evidence>
<evidence type="ECO:0000256" key="5">
    <source>
        <dbReference type="ARBA" id="ARBA00007417"/>
    </source>
</evidence>
<keyword evidence="8 15" id="KW-0378">Hydrolase</keyword>
<dbReference type="RefSeq" id="WP_029566091.1">
    <property type="nucleotide sequence ID" value="NZ_JNVC02000004.1"/>
</dbReference>
<evidence type="ECO:0000256" key="6">
    <source>
        <dbReference type="ARBA" id="ARBA00022619"/>
    </source>
</evidence>
<dbReference type="PIRSF" id="PIRSF006769">
    <property type="entry name" value="RibD"/>
    <property type="match status" value="1"/>
</dbReference>
<dbReference type="AlphaFoldDB" id="A0A084H0K6"/>
<keyword evidence="9 15" id="KW-0862">Zinc</keyword>
<evidence type="ECO:0000256" key="13">
    <source>
        <dbReference type="ARBA" id="ARBA00049861"/>
    </source>
</evidence>
<evidence type="ECO:0000256" key="16">
    <source>
        <dbReference type="PIRSR" id="PIRSR006769-1"/>
    </source>
</evidence>
<evidence type="ECO:0000256" key="3">
    <source>
        <dbReference type="ARBA" id="ARBA00004910"/>
    </source>
</evidence>
<dbReference type="InterPro" id="IPR011549">
    <property type="entry name" value="RibD_C"/>
</dbReference>
<dbReference type="InterPro" id="IPR050765">
    <property type="entry name" value="Riboflavin_Biosynth_HTPR"/>
</dbReference>
<feature type="binding site" evidence="18">
    <location>
        <position position="75"/>
    </location>
    <ligand>
        <name>Zn(2+)</name>
        <dbReference type="ChEBI" id="CHEBI:29105"/>
        <note>catalytic</note>
    </ligand>
</feature>
<keyword evidence="10 15" id="KW-0521">NADP</keyword>
<keyword evidence="6 15" id="KW-0686">Riboflavin biosynthesis</keyword>
<dbReference type="Pfam" id="PF00383">
    <property type="entry name" value="dCMP_cyt_deam_1"/>
    <property type="match status" value="1"/>
</dbReference>
<comment type="pathway">
    <text evidence="2 15">Cofactor biosynthesis; riboflavin biosynthesis; 5-amino-6-(D-ribitylamino)uracil from GTP: step 2/4.</text>
</comment>
<dbReference type="STRING" id="246786.GS18_0209965"/>
<dbReference type="Gene3D" id="3.40.430.10">
    <property type="entry name" value="Dihydrofolate Reductase, subunit A"/>
    <property type="match status" value="1"/>
</dbReference>
<evidence type="ECO:0000256" key="1">
    <source>
        <dbReference type="ARBA" id="ARBA00002151"/>
    </source>
</evidence>
<dbReference type="PANTHER" id="PTHR38011:SF7">
    <property type="entry name" value="2,5-DIAMINO-6-RIBOSYLAMINO-4(3H)-PYRIMIDINONE 5'-PHOSPHATE REDUCTASE"/>
    <property type="match status" value="1"/>
</dbReference>
<evidence type="ECO:0000256" key="17">
    <source>
        <dbReference type="PIRSR" id="PIRSR006769-2"/>
    </source>
</evidence>
<feature type="binding site" evidence="17">
    <location>
        <position position="154"/>
    </location>
    <ligand>
        <name>NADP(+)</name>
        <dbReference type="ChEBI" id="CHEBI:58349"/>
    </ligand>
</feature>
<dbReference type="InterPro" id="IPR002125">
    <property type="entry name" value="CMP_dCMP_dom"/>
</dbReference>
<sequence>MEDREYMMTALRLAEQGIGQTSPNPHVGAAVVKDGRIVGLGAHLKAGEPHAEVHAIRMAGAEAEGSTVYVTLEPCSHHGKTPPCADLLIQSKVRRVVVAVEDPNPAVAGRGIRKLRNAGIEVELGVLKEEAAELNKIFFHYIKKKRPFVTLKWAGSLDGKTATVTGESKWITGEEARKDVHSYRERHDAILTGIETVIKDNPSLTCRTEHAKKQPVRIVLDTHLRIPETAAVLNDGLAETWLIAGSGAPAEKVNRLEKKAKVLKTRTTSMQIEELLQTLGEMGVTSLFVEGGATVHGSFIESGMFNEVISYTAPVLIGGEGAPSLAGGTGIKEINKAVRLKIKSAELIGEDLKLVCVKKEG</sequence>
<comment type="function">
    <text evidence="1 15">Converts 2,5-diamino-6-(ribosylamino)-4(3h)-pyrimidinone 5'-phosphate into 5-amino-6-(ribosylamino)-2,4(1h,3h)-pyrimidinedione 5'-phosphate.</text>
</comment>
<evidence type="ECO:0000256" key="2">
    <source>
        <dbReference type="ARBA" id="ARBA00004882"/>
    </source>
</evidence>
<comment type="catalytic activity">
    <reaction evidence="14 15">
        <text>2,5-diamino-6-hydroxy-4-(5-phosphoribosylamino)-pyrimidine + H2O + H(+) = 5-amino-6-(5-phospho-D-ribosylamino)uracil + NH4(+)</text>
        <dbReference type="Rhea" id="RHEA:21868"/>
        <dbReference type="ChEBI" id="CHEBI:15377"/>
        <dbReference type="ChEBI" id="CHEBI:15378"/>
        <dbReference type="ChEBI" id="CHEBI:28938"/>
        <dbReference type="ChEBI" id="CHEBI:58453"/>
        <dbReference type="ChEBI" id="CHEBI:58614"/>
        <dbReference type="EC" id="3.5.4.26"/>
    </reaction>
</comment>
<dbReference type="GO" id="GO:0008270">
    <property type="term" value="F:zinc ion binding"/>
    <property type="evidence" value="ECO:0007669"/>
    <property type="project" value="InterPro"/>
</dbReference>
<accession>A0A084H0K6</accession>
<name>A0A084H0K6_METID</name>
<feature type="binding site" evidence="17">
    <location>
        <position position="168"/>
    </location>
    <ligand>
        <name>substrate</name>
    </ligand>
</feature>
<feature type="binding site" evidence="17">
    <location>
        <begin position="292"/>
        <end position="298"/>
    </location>
    <ligand>
        <name>NADP(+)</name>
        <dbReference type="ChEBI" id="CHEBI:58349"/>
    </ligand>
</feature>
<keyword evidence="12" id="KW-0511">Multifunctional enzyme</keyword>
<dbReference type="CDD" id="cd01284">
    <property type="entry name" value="Riboflavin_deaminase-reductase"/>
    <property type="match status" value="1"/>
</dbReference>
<dbReference type="Gene3D" id="3.40.140.10">
    <property type="entry name" value="Cytidine Deaminase, domain 2"/>
    <property type="match status" value="1"/>
</dbReference>
<evidence type="ECO:0000256" key="4">
    <source>
        <dbReference type="ARBA" id="ARBA00005259"/>
    </source>
</evidence>
<dbReference type="SUPFAM" id="SSF53597">
    <property type="entry name" value="Dihydrofolate reductase-like"/>
    <property type="match status" value="1"/>
</dbReference>
<dbReference type="PROSITE" id="PS51747">
    <property type="entry name" value="CYT_DCMP_DEAMINASES_2"/>
    <property type="match status" value="1"/>
</dbReference>
<evidence type="ECO:0000313" key="21">
    <source>
        <dbReference type="Proteomes" id="UP000028549"/>
    </source>
</evidence>
<evidence type="ECO:0000256" key="15">
    <source>
        <dbReference type="PIRNR" id="PIRNR006769"/>
    </source>
</evidence>
<feature type="binding site" evidence="17">
    <location>
        <position position="207"/>
    </location>
    <ligand>
        <name>substrate</name>
    </ligand>
</feature>
<dbReference type="NCBIfam" id="TIGR00227">
    <property type="entry name" value="ribD_Cterm"/>
    <property type="match status" value="1"/>
</dbReference>
<evidence type="ECO:0000256" key="8">
    <source>
        <dbReference type="ARBA" id="ARBA00022801"/>
    </source>
</evidence>
<keyword evidence="21" id="KW-1185">Reference proteome</keyword>
<comment type="caution">
    <text evidence="20">The sequence shown here is derived from an EMBL/GenBank/DDBJ whole genome shotgun (WGS) entry which is preliminary data.</text>
</comment>
<evidence type="ECO:0000256" key="12">
    <source>
        <dbReference type="ARBA" id="ARBA00023268"/>
    </source>
</evidence>
<feature type="binding site" evidence="17">
    <location>
        <position position="184"/>
    </location>
    <ligand>
        <name>substrate</name>
    </ligand>
</feature>
<dbReference type="SUPFAM" id="SSF53927">
    <property type="entry name" value="Cytidine deaminase-like"/>
    <property type="match status" value="1"/>
</dbReference>
<feature type="binding site" evidence="17">
    <location>
        <position position="200"/>
    </location>
    <ligand>
        <name>NADP(+)</name>
        <dbReference type="ChEBI" id="CHEBI:58349"/>
    </ligand>
</feature>
<feature type="binding site" evidence="17">
    <location>
        <position position="204"/>
    </location>
    <ligand>
        <name>substrate</name>
    </ligand>
</feature>
<dbReference type="NCBIfam" id="TIGR00326">
    <property type="entry name" value="eubact_ribD"/>
    <property type="match status" value="1"/>
</dbReference>
<dbReference type="InterPro" id="IPR004794">
    <property type="entry name" value="Eubact_RibD"/>
</dbReference>
<dbReference type="InterPro" id="IPR024072">
    <property type="entry name" value="DHFR-like_dom_sf"/>
</dbReference>
<keyword evidence="7 15" id="KW-0479">Metal-binding</keyword>
<dbReference type="FunFam" id="3.40.140.10:FF:000025">
    <property type="entry name" value="Riboflavin biosynthesis protein RibD"/>
    <property type="match status" value="1"/>
</dbReference>
<evidence type="ECO:0000313" key="20">
    <source>
        <dbReference type="EMBL" id="KEZ53118.1"/>
    </source>
</evidence>
<feature type="binding site" evidence="18">
    <location>
        <position position="50"/>
    </location>
    <ligand>
        <name>Zn(2+)</name>
        <dbReference type="ChEBI" id="CHEBI:29105"/>
        <note>catalytic</note>
    </ligand>
</feature>
<organism evidence="20 21">
    <name type="scientific">Metabacillus indicus</name>
    <name type="common">Bacillus indicus</name>
    <dbReference type="NCBI Taxonomy" id="246786"/>
    <lineage>
        <taxon>Bacteria</taxon>
        <taxon>Bacillati</taxon>
        <taxon>Bacillota</taxon>
        <taxon>Bacilli</taxon>
        <taxon>Bacillales</taxon>
        <taxon>Bacillaceae</taxon>
        <taxon>Metabacillus</taxon>
    </lineage>
</organism>
<feature type="binding site" evidence="17">
    <location>
        <position position="290"/>
    </location>
    <ligand>
        <name>substrate</name>
    </ligand>
</feature>
<dbReference type="PANTHER" id="PTHR38011">
    <property type="entry name" value="DIHYDROFOLATE REDUCTASE FAMILY PROTEIN (AFU_ORTHOLOGUE AFUA_8G06820)"/>
    <property type="match status" value="1"/>
</dbReference>
<evidence type="ECO:0000256" key="18">
    <source>
        <dbReference type="PIRSR" id="PIRSR006769-3"/>
    </source>
</evidence>
<comment type="similarity">
    <text evidence="5 15">In the C-terminal section; belongs to the HTP reductase family.</text>
</comment>
<dbReference type="GO" id="GO:0050661">
    <property type="term" value="F:NADP binding"/>
    <property type="evidence" value="ECO:0007669"/>
    <property type="project" value="InterPro"/>
</dbReference>
<dbReference type="GO" id="GO:0009231">
    <property type="term" value="P:riboflavin biosynthetic process"/>
    <property type="evidence" value="ECO:0007669"/>
    <property type="project" value="UniProtKB-UniPathway"/>
</dbReference>
<evidence type="ECO:0000256" key="9">
    <source>
        <dbReference type="ARBA" id="ARBA00022833"/>
    </source>
</evidence>
<dbReference type="Pfam" id="PF01872">
    <property type="entry name" value="RibD_C"/>
    <property type="match status" value="1"/>
</dbReference>
<dbReference type="InterPro" id="IPR002734">
    <property type="entry name" value="RibDG_C"/>
</dbReference>
<comment type="cofactor">
    <cofactor evidence="15 18">
        <name>Zn(2+)</name>
        <dbReference type="ChEBI" id="CHEBI:29105"/>
    </cofactor>
    <text evidence="15 18">Binds 1 zinc ion.</text>
</comment>
<evidence type="ECO:0000256" key="14">
    <source>
        <dbReference type="ARBA" id="ARBA00049886"/>
    </source>
</evidence>
<dbReference type="InterPro" id="IPR016193">
    <property type="entry name" value="Cytidine_deaminase-like"/>
</dbReference>
<dbReference type="GO" id="GO:0008703">
    <property type="term" value="F:5-amino-6-(5-phosphoribosylamino)uracil reductase activity"/>
    <property type="evidence" value="ECO:0007669"/>
    <property type="project" value="UniProtKB-EC"/>
</dbReference>
<protein>
    <recommendedName>
        <fullName evidence="15">Riboflavin biosynthesis protein RibD</fullName>
    </recommendedName>
    <domain>
        <recommendedName>
            <fullName evidence="15">Diaminohydroxyphosphoribosylaminopyrimidine deaminase</fullName>
            <shortName evidence="15">DRAP deaminase</shortName>
            <ecNumber evidence="15">3.5.4.26</ecNumber>
        </recommendedName>
        <alternativeName>
            <fullName evidence="15">Riboflavin-specific deaminase</fullName>
        </alternativeName>
    </domain>
    <domain>
        <recommendedName>
            <fullName evidence="15">5-amino-6-(5-phosphoribosylamino)uracil reductase</fullName>
            <ecNumber evidence="15">1.1.1.193</ecNumber>
        </recommendedName>
        <alternativeName>
            <fullName evidence="15">HTP reductase</fullName>
        </alternativeName>
    </domain>
</protein>
<dbReference type="GO" id="GO:0008835">
    <property type="term" value="F:diaminohydroxyphosphoribosylaminopyrimidine deaminase activity"/>
    <property type="evidence" value="ECO:0007669"/>
    <property type="project" value="UniProtKB-EC"/>
</dbReference>
<dbReference type="PROSITE" id="PS00903">
    <property type="entry name" value="CYT_DCMP_DEAMINASES_1"/>
    <property type="match status" value="1"/>
</dbReference>
<dbReference type="InterPro" id="IPR016192">
    <property type="entry name" value="APOBEC/CMP_deaminase_Zn-bd"/>
</dbReference>
<evidence type="ECO:0000256" key="7">
    <source>
        <dbReference type="ARBA" id="ARBA00022723"/>
    </source>
</evidence>
<comment type="pathway">
    <text evidence="3 15">Cofactor biosynthesis; riboflavin biosynthesis; 5-amino-6-(D-ribitylamino)uracil from GTP: step 3/4.</text>
</comment>
<evidence type="ECO:0000256" key="11">
    <source>
        <dbReference type="ARBA" id="ARBA00023002"/>
    </source>
</evidence>